<feature type="transmembrane region" description="Helical" evidence="1">
    <location>
        <begin position="201"/>
        <end position="221"/>
    </location>
</feature>
<comment type="caution">
    <text evidence="2">The sequence shown here is derived from an EMBL/GenBank/DDBJ whole genome shotgun (WGS) entry which is preliminary data.</text>
</comment>
<feature type="transmembrane region" description="Helical" evidence="1">
    <location>
        <begin position="24"/>
        <end position="40"/>
    </location>
</feature>
<keyword evidence="1" id="KW-0812">Transmembrane</keyword>
<sequence length="244" mass="26233">METPDSNPFRALLPEDLRFVRQSYSFRLAVLFVLLLLSFFSSPEVFSPWSPLILVSLLLFLQRTGSLHEYAVFTAVIYVGTFFGYWSSCPLSATSMPAYMLFALVPTGAFILPVAVDRAVGPSRLRHLVFALIGTSYVVFASFLSPLGYLSTPFVASTTISPLPVVGYLLSPHGAVFALLFAASSLVGVAPGEFLNAKRVATITVVVWVVLAAAAQILSAVPIPHTLLRVNAVTGMGTPLSSFP</sequence>
<evidence type="ECO:0000313" key="2">
    <source>
        <dbReference type="EMBL" id="GIQ89251.1"/>
    </source>
</evidence>
<organism evidence="2 3">
    <name type="scientific">Kipferlia bialata</name>
    <dbReference type="NCBI Taxonomy" id="797122"/>
    <lineage>
        <taxon>Eukaryota</taxon>
        <taxon>Metamonada</taxon>
        <taxon>Carpediemonas-like organisms</taxon>
        <taxon>Kipferlia</taxon>
    </lineage>
</organism>
<feature type="transmembrane region" description="Helical" evidence="1">
    <location>
        <begin position="70"/>
        <end position="86"/>
    </location>
</feature>
<keyword evidence="1" id="KW-1133">Transmembrane helix</keyword>
<accession>A0A9K3D5G4</accession>
<evidence type="ECO:0000313" key="3">
    <source>
        <dbReference type="Proteomes" id="UP000265618"/>
    </source>
</evidence>
<feature type="transmembrane region" description="Helical" evidence="1">
    <location>
        <begin position="46"/>
        <end position="63"/>
    </location>
</feature>
<evidence type="ECO:0000256" key="1">
    <source>
        <dbReference type="SAM" id="Phobius"/>
    </source>
</evidence>
<feature type="transmembrane region" description="Helical" evidence="1">
    <location>
        <begin position="170"/>
        <end position="189"/>
    </location>
</feature>
<keyword evidence="3" id="KW-1185">Reference proteome</keyword>
<proteinExistence type="predicted"/>
<reference evidence="2 3" key="1">
    <citation type="journal article" date="2018" name="PLoS ONE">
        <title>The draft genome of Kipferlia bialata reveals reductive genome evolution in fornicate parasites.</title>
        <authorList>
            <person name="Tanifuji G."/>
            <person name="Takabayashi S."/>
            <person name="Kume K."/>
            <person name="Takagi M."/>
            <person name="Nakayama T."/>
            <person name="Kamikawa R."/>
            <person name="Inagaki Y."/>
            <person name="Hashimoto T."/>
        </authorList>
    </citation>
    <scope>NUCLEOTIDE SEQUENCE [LARGE SCALE GENOMIC DNA]</scope>
    <source>
        <strain evidence="2">NY0173</strain>
    </source>
</reference>
<feature type="non-terminal residue" evidence="2">
    <location>
        <position position="1"/>
    </location>
</feature>
<dbReference type="Proteomes" id="UP000265618">
    <property type="component" value="Unassembled WGS sequence"/>
</dbReference>
<keyword evidence="1" id="KW-0472">Membrane</keyword>
<protein>
    <recommendedName>
        <fullName evidence="4">Apolipoprotein N-acyltransferase</fullName>
    </recommendedName>
</protein>
<name>A0A9K3D5G4_9EUKA</name>
<evidence type="ECO:0008006" key="4">
    <source>
        <dbReference type="Google" id="ProtNLM"/>
    </source>
</evidence>
<dbReference type="EMBL" id="BDIP01004848">
    <property type="protein sequence ID" value="GIQ89251.1"/>
    <property type="molecule type" value="Genomic_DNA"/>
</dbReference>
<feature type="transmembrane region" description="Helical" evidence="1">
    <location>
        <begin position="128"/>
        <end position="150"/>
    </location>
</feature>
<gene>
    <name evidence="2" type="ORF">KIPB_011675</name>
</gene>
<feature type="transmembrane region" description="Helical" evidence="1">
    <location>
        <begin position="98"/>
        <end position="116"/>
    </location>
</feature>
<dbReference type="AlphaFoldDB" id="A0A9K3D5G4"/>